<dbReference type="InterPro" id="IPR013210">
    <property type="entry name" value="LRR_N_plant-typ"/>
</dbReference>
<dbReference type="InterPro" id="IPR032675">
    <property type="entry name" value="LRR_dom_sf"/>
</dbReference>
<dbReference type="Gene3D" id="3.80.10.10">
    <property type="entry name" value="Ribonuclease Inhibitor"/>
    <property type="match status" value="1"/>
</dbReference>
<evidence type="ECO:0000256" key="2">
    <source>
        <dbReference type="ARBA" id="ARBA00022614"/>
    </source>
</evidence>
<evidence type="ECO:0000256" key="5">
    <source>
        <dbReference type="ARBA" id="ARBA00023136"/>
    </source>
</evidence>
<dbReference type="Proteomes" id="UP000249390">
    <property type="component" value="Unassembled WGS sequence"/>
</dbReference>
<evidence type="ECO:0000256" key="6">
    <source>
        <dbReference type="SAM" id="Phobius"/>
    </source>
</evidence>
<dbReference type="AlphaFoldDB" id="A0A328DZQ0"/>
<accession>A0A328DZQ0</accession>
<dbReference type="EMBL" id="NQVE01000056">
    <property type="protein sequence ID" value="RAL50690.1"/>
    <property type="molecule type" value="Genomic_DNA"/>
</dbReference>
<dbReference type="Pfam" id="PF08263">
    <property type="entry name" value="LRRNT_2"/>
    <property type="match status" value="1"/>
</dbReference>
<feature type="transmembrane region" description="Helical" evidence="6">
    <location>
        <begin position="197"/>
        <end position="215"/>
    </location>
</feature>
<keyword evidence="4" id="KW-0677">Repeat</keyword>
<name>A0A328DZQ0_9ASTE</name>
<feature type="domain" description="Leucine-rich repeat-containing N-terminal plant-type" evidence="7">
    <location>
        <begin position="43"/>
        <end position="68"/>
    </location>
</feature>
<reference evidence="8 9" key="1">
    <citation type="submission" date="2018-06" db="EMBL/GenBank/DDBJ databases">
        <title>The Genome of Cuscuta australis (Dodder) Provides Insight into the Evolution of Plant Parasitism.</title>
        <authorList>
            <person name="Liu H."/>
        </authorList>
    </citation>
    <scope>NUCLEOTIDE SEQUENCE [LARGE SCALE GENOMIC DNA]</scope>
    <source>
        <strain evidence="9">cv. Yunnan</strain>
        <tissue evidence="8">Vines</tissue>
    </source>
</reference>
<evidence type="ECO:0000256" key="3">
    <source>
        <dbReference type="ARBA" id="ARBA00022729"/>
    </source>
</evidence>
<evidence type="ECO:0000313" key="9">
    <source>
        <dbReference type="Proteomes" id="UP000249390"/>
    </source>
</evidence>
<comment type="caution">
    <text evidence="8">The sequence shown here is derived from an EMBL/GenBank/DDBJ whole genome shotgun (WGS) entry which is preliminary data.</text>
</comment>
<keyword evidence="9" id="KW-1185">Reference proteome</keyword>
<proteinExistence type="predicted"/>
<keyword evidence="3" id="KW-0732">Signal</keyword>
<evidence type="ECO:0000259" key="7">
    <source>
        <dbReference type="Pfam" id="PF08263"/>
    </source>
</evidence>
<organism evidence="8 9">
    <name type="scientific">Cuscuta australis</name>
    <dbReference type="NCBI Taxonomy" id="267555"/>
    <lineage>
        <taxon>Eukaryota</taxon>
        <taxon>Viridiplantae</taxon>
        <taxon>Streptophyta</taxon>
        <taxon>Embryophyta</taxon>
        <taxon>Tracheophyta</taxon>
        <taxon>Spermatophyta</taxon>
        <taxon>Magnoliopsida</taxon>
        <taxon>eudicotyledons</taxon>
        <taxon>Gunneridae</taxon>
        <taxon>Pentapetalae</taxon>
        <taxon>asterids</taxon>
        <taxon>lamiids</taxon>
        <taxon>Solanales</taxon>
        <taxon>Convolvulaceae</taxon>
        <taxon>Cuscuteae</taxon>
        <taxon>Cuscuta</taxon>
        <taxon>Cuscuta subgen. Grammica</taxon>
        <taxon>Cuscuta sect. Cleistogrammica</taxon>
    </lineage>
</organism>
<comment type="subcellular location">
    <subcellularLocation>
        <location evidence="1">Membrane</location>
    </subcellularLocation>
</comment>
<dbReference type="SUPFAM" id="SSF52058">
    <property type="entry name" value="L domain-like"/>
    <property type="match status" value="1"/>
</dbReference>
<gene>
    <name evidence="8" type="ORF">DM860_015837</name>
</gene>
<evidence type="ECO:0000256" key="4">
    <source>
        <dbReference type="ARBA" id="ARBA00022737"/>
    </source>
</evidence>
<dbReference type="GO" id="GO:0016020">
    <property type="term" value="C:membrane"/>
    <property type="evidence" value="ECO:0007669"/>
    <property type="project" value="UniProtKB-SubCell"/>
</dbReference>
<keyword evidence="6" id="KW-1133">Transmembrane helix</keyword>
<dbReference type="Pfam" id="PF13855">
    <property type="entry name" value="LRR_8"/>
    <property type="match status" value="1"/>
</dbReference>
<protein>
    <recommendedName>
        <fullName evidence="7">Leucine-rich repeat-containing N-terminal plant-type domain-containing protein</fullName>
    </recommendedName>
</protein>
<evidence type="ECO:0000256" key="1">
    <source>
        <dbReference type="ARBA" id="ARBA00004370"/>
    </source>
</evidence>
<dbReference type="InterPro" id="IPR001611">
    <property type="entry name" value="Leu-rich_rpt"/>
</dbReference>
<sequence length="220" mass="24260">MVSHIPRKANIILHTLARTVETPAFHMDFISLRFSFIELLFVNDANNCTNNWDPNSADPCTWSGVTCNNDDPTVTQLSLVNCSFSGTLSSRLGNLINLEKLTLDQNGITGNIPEGLKNLKNLTDLDLQSNRLEGPIPDFLCYLPNLKNLFLSDNPLLGQAPQCLLDKQKQRQITTDFAFSPPSSVGSDSSSTPPISIGWMFVVTIAMCLVWLSSIQQTSN</sequence>
<dbReference type="PANTHER" id="PTHR47988">
    <property type="entry name" value="SOMATIC EMBRYOGENESIS RECEPTOR KINASE 1"/>
    <property type="match status" value="1"/>
</dbReference>
<dbReference type="FunFam" id="3.80.10.10:FF:000400">
    <property type="entry name" value="Nuclear pore complex protein NUP107"/>
    <property type="match status" value="1"/>
</dbReference>
<keyword evidence="6" id="KW-0812">Transmembrane</keyword>
<keyword evidence="2" id="KW-0433">Leucine-rich repeat</keyword>
<evidence type="ECO:0000313" key="8">
    <source>
        <dbReference type="EMBL" id="RAL50690.1"/>
    </source>
</evidence>
<keyword evidence="5 6" id="KW-0472">Membrane</keyword>